<organism evidence="1 2">
    <name type="scientific">Penicillium camemberti (strain FM 013)</name>
    <dbReference type="NCBI Taxonomy" id="1429867"/>
    <lineage>
        <taxon>Eukaryota</taxon>
        <taxon>Fungi</taxon>
        <taxon>Dikarya</taxon>
        <taxon>Ascomycota</taxon>
        <taxon>Pezizomycotina</taxon>
        <taxon>Eurotiomycetes</taxon>
        <taxon>Eurotiomycetidae</taxon>
        <taxon>Eurotiales</taxon>
        <taxon>Aspergillaceae</taxon>
        <taxon>Penicillium</taxon>
    </lineage>
</organism>
<reference evidence="1 2" key="1">
    <citation type="journal article" date="2014" name="Nat. Commun.">
        <title>Multiple recent horizontal transfers of a large genomic region in cheese making fungi.</title>
        <authorList>
            <person name="Cheeseman K."/>
            <person name="Ropars J."/>
            <person name="Renault P."/>
            <person name="Dupont J."/>
            <person name="Gouzy J."/>
            <person name="Branca A."/>
            <person name="Abraham A.L."/>
            <person name="Ceppi M."/>
            <person name="Conseiller E."/>
            <person name="Debuchy R."/>
            <person name="Malagnac F."/>
            <person name="Goarin A."/>
            <person name="Silar P."/>
            <person name="Lacoste S."/>
            <person name="Sallet E."/>
            <person name="Bensimon A."/>
            <person name="Giraud T."/>
            <person name="Brygoo Y."/>
        </authorList>
    </citation>
    <scope>NUCLEOTIDE SEQUENCE [LARGE SCALE GENOMIC DNA]</scope>
    <source>
        <strain evidence="2">FM 013</strain>
    </source>
</reference>
<keyword evidence="2" id="KW-1185">Reference proteome</keyword>
<evidence type="ECO:0000313" key="1">
    <source>
        <dbReference type="EMBL" id="CRL30751.1"/>
    </source>
</evidence>
<evidence type="ECO:0000313" key="2">
    <source>
        <dbReference type="Proteomes" id="UP000053732"/>
    </source>
</evidence>
<dbReference type="AlphaFoldDB" id="A0A0G4PX17"/>
<proteinExistence type="predicted"/>
<accession>A0A0G4PX17</accession>
<dbReference type="Proteomes" id="UP000053732">
    <property type="component" value="Unassembled WGS sequence"/>
</dbReference>
<protein>
    <submittedName>
        <fullName evidence="1">Str. FM013</fullName>
    </submittedName>
</protein>
<sequence>MGTKHGRAGPQGFKEWHNDPMKKHQHVAAHCKICSYSEHNLSWIDQLVVRGDSTLKNILMNLENCDGPLLEYFYGSAFERLDANASANILGLWIEAMGSEVWLGIMNTHSKEFPSHDPQDILYYILRGNHGEKLPFKNLLEALRFARIEESDRVGVEMRLLMCEIEMWRKLGH</sequence>
<dbReference type="EMBL" id="HG793191">
    <property type="protein sequence ID" value="CRL30751.1"/>
    <property type="molecule type" value="Genomic_DNA"/>
</dbReference>
<gene>
    <name evidence="1" type="ORF">PCAMFM013_S058g000028</name>
</gene>
<name>A0A0G4PX17_PENC3</name>